<dbReference type="SUPFAM" id="SSF57756">
    <property type="entry name" value="Retrovirus zinc finger-like domains"/>
    <property type="match status" value="1"/>
</dbReference>
<accession>A0AAE0UY86</accession>
<protein>
    <recommendedName>
        <fullName evidence="1">DUF4939 domain-containing protein</fullName>
    </recommendedName>
</protein>
<feature type="domain" description="DUF4939" evidence="1">
    <location>
        <begin position="103"/>
        <end position="191"/>
    </location>
</feature>
<keyword evidence="3" id="KW-1185">Reference proteome</keyword>
<proteinExistence type="predicted"/>
<dbReference type="GO" id="GO:0003676">
    <property type="term" value="F:nucleic acid binding"/>
    <property type="evidence" value="ECO:0007669"/>
    <property type="project" value="InterPro"/>
</dbReference>
<dbReference type="Proteomes" id="UP001274896">
    <property type="component" value="Unassembled WGS sequence"/>
</dbReference>
<dbReference type="Pfam" id="PF16297">
    <property type="entry name" value="DUF4939"/>
    <property type="match status" value="1"/>
</dbReference>
<gene>
    <name evidence="2" type="ORF">QTP70_014160</name>
</gene>
<organism evidence="2 3">
    <name type="scientific">Hemibagrus guttatus</name>
    <dbReference type="NCBI Taxonomy" id="175788"/>
    <lineage>
        <taxon>Eukaryota</taxon>
        <taxon>Metazoa</taxon>
        <taxon>Chordata</taxon>
        <taxon>Craniata</taxon>
        <taxon>Vertebrata</taxon>
        <taxon>Euteleostomi</taxon>
        <taxon>Actinopterygii</taxon>
        <taxon>Neopterygii</taxon>
        <taxon>Teleostei</taxon>
        <taxon>Ostariophysi</taxon>
        <taxon>Siluriformes</taxon>
        <taxon>Bagridae</taxon>
        <taxon>Hemibagrus</taxon>
    </lineage>
</organism>
<dbReference type="EMBL" id="JAUCMX010000012">
    <property type="protein sequence ID" value="KAK3528947.1"/>
    <property type="molecule type" value="Genomic_DNA"/>
</dbReference>
<evidence type="ECO:0000313" key="3">
    <source>
        <dbReference type="Proteomes" id="UP001274896"/>
    </source>
</evidence>
<dbReference type="InterPro" id="IPR036875">
    <property type="entry name" value="Znf_CCHC_sf"/>
</dbReference>
<dbReference type="GO" id="GO:0008270">
    <property type="term" value="F:zinc ion binding"/>
    <property type="evidence" value="ECO:0007669"/>
    <property type="project" value="InterPro"/>
</dbReference>
<dbReference type="CDD" id="cd00303">
    <property type="entry name" value="retropepsin_like"/>
    <property type="match status" value="1"/>
</dbReference>
<evidence type="ECO:0000259" key="1">
    <source>
        <dbReference type="Pfam" id="PF16297"/>
    </source>
</evidence>
<dbReference type="AlphaFoldDB" id="A0AAE0UY86"/>
<evidence type="ECO:0000313" key="2">
    <source>
        <dbReference type="EMBL" id="KAK3528947.1"/>
    </source>
</evidence>
<dbReference type="PANTHER" id="PTHR15503:SF22">
    <property type="entry name" value="TRANSPOSON TY3-I GAG POLYPROTEIN"/>
    <property type="match status" value="1"/>
</dbReference>
<comment type="caution">
    <text evidence="2">The sequence shown here is derived from an EMBL/GenBank/DDBJ whole genome shotgun (WGS) entry which is preliminary data.</text>
</comment>
<dbReference type="PANTHER" id="PTHR15503">
    <property type="entry name" value="LDOC1 RELATED"/>
    <property type="match status" value="1"/>
</dbReference>
<sequence>MLTSRTLLTSAYLSPAFSVIPSVSSSPVRVIVSLLLHVCLHPRPVGRIKTKDRTYTVRTAKMRNPDPVQDLVDALRRMLTSTFTPAPPATTSAFTAASPSPSMVASPMAKPAPFTGSEEDCNGFLLQCSLFLEMQPHLYPDDRTKVAFIISQLHGKALRWAEPLWTQKNPVVKSLSSFINHFKEVFGKPAWDSSIEHQGQPLFPSVLRQPGSVSHPEPDNEPMQIENSRLLSAERQRRLTQNLCLYCGHAWHYISECPTRPGRPMVSVIMPMLNKMKPLTIVVHLTAANFCLPANALLNSGSTGNFISRALCRQLQLKTTATPKIYQIHSVTGKPLCQKR</sequence>
<dbReference type="InterPro" id="IPR032567">
    <property type="entry name" value="RTL1-rel"/>
</dbReference>
<dbReference type="InterPro" id="IPR032549">
    <property type="entry name" value="DUF4939"/>
</dbReference>
<name>A0AAE0UY86_9TELE</name>
<reference evidence="2" key="1">
    <citation type="submission" date="2023-06" db="EMBL/GenBank/DDBJ databases">
        <title>Male Hemibagrus guttatus genome.</title>
        <authorList>
            <person name="Bian C."/>
        </authorList>
    </citation>
    <scope>NUCLEOTIDE SEQUENCE</scope>
    <source>
        <strain evidence="2">Male_cb2023</strain>
        <tissue evidence="2">Muscle</tissue>
    </source>
</reference>